<dbReference type="AlphaFoldDB" id="A0A7W9W9M1"/>
<accession>A0A7W9W9M1</accession>
<sequence length="169" mass="18588">MLKRRHFLLVSLLAVSAAAVPAIMARDGQVVVDDKDWTLSTVNALDGTMEVLTDGDTHPPIYQVNVLRPGQGVEDLHLQKPVPADVLSSNQPLSLRFRARAGNRRKIRTALQDPQNEPWASEVTLTSDWQEFRLPIKPKTSPKGQAIMAFQIGGTSGDVAITDIKLERS</sequence>
<evidence type="ECO:0000313" key="2">
    <source>
        <dbReference type="EMBL" id="MBB6053370.1"/>
    </source>
</evidence>
<evidence type="ECO:0000256" key="1">
    <source>
        <dbReference type="SAM" id="SignalP"/>
    </source>
</evidence>
<reference evidence="2 3" key="1">
    <citation type="submission" date="2020-08" db="EMBL/GenBank/DDBJ databases">
        <title>Genomic Encyclopedia of Type Strains, Phase IV (KMG-IV): sequencing the most valuable type-strain genomes for metagenomic binning, comparative biology and taxonomic classification.</title>
        <authorList>
            <person name="Goeker M."/>
        </authorList>
    </citation>
    <scope>NUCLEOTIDE SEQUENCE [LARGE SCALE GENOMIC DNA]</scope>
    <source>
        <strain evidence="2 3">DSM 23562</strain>
    </source>
</reference>
<dbReference type="SUPFAM" id="SSF49785">
    <property type="entry name" value="Galactose-binding domain-like"/>
    <property type="match status" value="1"/>
</dbReference>
<gene>
    <name evidence="2" type="ORF">HNQ39_005204</name>
</gene>
<protein>
    <submittedName>
        <fullName evidence="2">Uncharacterized protein</fullName>
    </submittedName>
</protein>
<feature type="chain" id="PRO_5031278710" evidence="1">
    <location>
        <begin position="26"/>
        <end position="169"/>
    </location>
</feature>
<feature type="signal peptide" evidence="1">
    <location>
        <begin position="1"/>
        <end position="25"/>
    </location>
</feature>
<keyword evidence="1" id="KW-0732">Signal</keyword>
<evidence type="ECO:0000313" key="3">
    <source>
        <dbReference type="Proteomes" id="UP000520814"/>
    </source>
</evidence>
<comment type="caution">
    <text evidence="2">The sequence shown here is derived from an EMBL/GenBank/DDBJ whole genome shotgun (WGS) entry which is preliminary data.</text>
</comment>
<dbReference type="InterPro" id="IPR008979">
    <property type="entry name" value="Galactose-bd-like_sf"/>
</dbReference>
<dbReference type="Proteomes" id="UP000520814">
    <property type="component" value="Unassembled WGS sequence"/>
</dbReference>
<dbReference type="EMBL" id="JACHGW010000006">
    <property type="protein sequence ID" value="MBB6053370.1"/>
    <property type="molecule type" value="Genomic_DNA"/>
</dbReference>
<dbReference type="Gene3D" id="2.60.120.260">
    <property type="entry name" value="Galactose-binding domain-like"/>
    <property type="match status" value="1"/>
</dbReference>
<name>A0A7W9W9M1_ARMRO</name>
<organism evidence="2 3">
    <name type="scientific">Armatimonas rosea</name>
    <dbReference type="NCBI Taxonomy" id="685828"/>
    <lineage>
        <taxon>Bacteria</taxon>
        <taxon>Bacillati</taxon>
        <taxon>Armatimonadota</taxon>
        <taxon>Armatimonadia</taxon>
        <taxon>Armatimonadales</taxon>
        <taxon>Armatimonadaceae</taxon>
        <taxon>Armatimonas</taxon>
    </lineage>
</organism>
<dbReference type="RefSeq" id="WP_184203464.1">
    <property type="nucleotide sequence ID" value="NZ_JACHGW010000006.1"/>
</dbReference>
<keyword evidence="3" id="KW-1185">Reference proteome</keyword>
<proteinExistence type="predicted"/>